<dbReference type="STRING" id="908337.HMPREF9257_0458"/>
<dbReference type="AlphaFoldDB" id="E4KRF7"/>
<dbReference type="OrthoDB" id="9804819at2"/>
<accession>E4KRF7</accession>
<gene>
    <name evidence="5" type="primary">ecsA</name>
    <name evidence="5" type="ORF">HMPREF9257_0458</name>
</gene>
<reference evidence="5 6" key="1">
    <citation type="submission" date="2010-10" db="EMBL/GenBank/DDBJ databases">
        <authorList>
            <person name="Durkin A.S."/>
            <person name="Madupu R."/>
            <person name="Torralba M."/>
            <person name="Gillis M."/>
            <person name="Methe B."/>
            <person name="Sutton G."/>
            <person name="Nelson K.E."/>
        </authorList>
    </citation>
    <scope>NUCLEOTIDE SEQUENCE [LARGE SCALE GENOMIC DNA]</scope>
    <source>
        <strain evidence="5 6">ACS-139-V-Col8</strain>
    </source>
</reference>
<dbReference type="CDD" id="cd03230">
    <property type="entry name" value="ABC_DR_subfamily_A"/>
    <property type="match status" value="1"/>
</dbReference>
<dbReference type="InterPro" id="IPR051782">
    <property type="entry name" value="ABC_Transporter_VariousFunc"/>
</dbReference>
<dbReference type="SMART" id="SM00382">
    <property type="entry name" value="AAA"/>
    <property type="match status" value="1"/>
</dbReference>
<dbReference type="InterPro" id="IPR027417">
    <property type="entry name" value="P-loop_NTPase"/>
</dbReference>
<organism evidence="5 6">
    <name type="scientific">Eremococcus coleocola ACS-139-V-Col8</name>
    <dbReference type="NCBI Taxonomy" id="908337"/>
    <lineage>
        <taxon>Bacteria</taxon>
        <taxon>Bacillati</taxon>
        <taxon>Bacillota</taxon>
        <taxon>Bacilli</taxon>
        <taxon>Lactobacillales</taxon>
        <taxon>Aerococcaceae</taxon>
        <taxon>Eremococcus</taxon>
    </lineage>
</organism>
<dbReference type="eggNOG" id="COG1131">
    <property type="taxonomic scope" value="Bacteria"/>
</dbReference>
<protein>
    <submittedName>
        <fullName evidence="5">ABC transporter, ATP-binding protein</fullName>
    </submittedName>
</protein>
<evidence type="ECO:0000256" key="1">
    <source>
        <dbReference type="ARBA" id="ARBA00022448"/>
    </source>
</evidence>
<dbReference type="Gene3D" id="3.40.50.300">
    <property type="entry name" value="P-loop containing nucleotide triphosphate hydrolases"/>
    <property type="match status" value="1"/>
</dbReference>
<proteinExistence type="predicted"/>
<evidence type="ECO:0000256" key="2">
    <source>
        <dbReference type="ARBA" id="ARBA00022741"/>
    </source>
</evidence>
<dbReference type="PANTHER" id="PTHR42939:SF5">
    <property type="entry name" value="ABC-TYPE TRANSPORTER ATP-BINDING PROTEIN ECSA"/>
    <property type="match status" value="1"/>
</dbReference>
<dbReference type="Pfam" id="PF00005">
    <property type="entry name" value="ABC_tran"/>
    <property type="match status" value="1"/>
</dbReference>
<keyword evidence="2" id="KW-0547">Nucleotide-binding</keyword>
<feature type="domain" description="ABC transporter" evidence="4">
    <location>
        <begin position="3"/>
        <end position="233"/>
    </location>
</feature>
<dbReference type="InterPro" id="IPR003593">
    <property type="entry name" value="AAA+_ATPase"/>
</dbReference>
<keyword evidence="1" id="KW-0813">Transport</keyword>
<dbReference type="SUPFAM" id="SSF52540">
    <property type="entry name" value="P-loop containing nucleoside triphosphate hydrolases"/>
    <property type="match status" value="1"/>
</dbReference>
<evidence type="ECO:0000313" key="6">
    <source>
        <dbReference type="Proteomes" id="UP000005990"/>
    </source>
</evidence>
<sequence>MLLTVTNLNAGYRRVPVIKDIDFTLAAGQILGLIGLNGAGKSTLLKTILGLLPPLQGQVAVGGVTINENHQAYASQIAYIPEVPILYEELTLKEHLEMTALGYGLAIETVMERAMPLLKMFRLDQHLDWFPIHFSKGMKQKVMITCALVTDAKLFIIDEPFLGLDPIAIRDFIQLLKDKASQGCGILLTTHMLSTTADFCDGYLLLSQGHLVGQGSLSDLQAQFELADADLDDIYIAMAQGQIGRGFEPKEALLKEANQAGDRHD</sequence>
<keyword evidence="6" id="KW-1185">Reference proteome</keyword>
<keyword evidence="3 5" id="KW-0067">ATP-binding</keyword>
<evidence type="ECO:0000256" key="3">
    <source>
        <dbReference type="ARBA" id="ARBA00022840"/>
    </source>
</evidence>
<dbReference type="GO" id="GO:0016887">
    <property type="term" value="F:ATP hydrolysis activity"/>
    <property type="evidence" value="ECO:0007669"/>
    <property type="project" value="InterPro"/>
</dbReference>
<evidence type="ECO:0000313" key="5">
    <source>
        <dbReference type="EMBL" id="EFR30502.1"/>
    </source>
</evidence>
<dbReference type="RefSeq" id="WP_006419025.1">
    <property type="nucleotide sequence ID" value="NZ_AENN01000018.1"/>
</dbReference>
<dbReference type="GO" id="GO:0005524">
    <property type="term" value="F:ATP binding"/>
    <property type="evidence" value="ECO:0007669"/>
    <property type="project" value="UniProtKB-KW"/>
</dbReference>
<dbReference type="EMBL" id="AENN01000018">
    <property type="protein sequence ID" value="EFR30502.1"/>
    <property type="molecule type" value="Genomic_DNA"/>
</dbReference>
<dbReference type="PANTHER" id="PTHR42939">
    <property type="entry name" value="ABC TRANSPORTER ATP-BINDING PROTEIN ALBC-RELATED"/>
    <property type="match status" value="1"/>
</dbReference>
<dbReference type="Proteomes" id="UP000005990">
    <property type="component" value="Unassembled WGS sequence"/>
</dbReference>
<name>E4KRF7_9LACT</name>
<dbReference type="InterPro" id="IPR003439">
    <property type="entry name" value="ABC_transporter-like_ATP-bd"/>
</dbReference>
<evidence type="ECO:0000259" key="4">
    <source>
        <dbReference type="PROSITE" id="PS50893"/>
    </source>
</evidence>
<dbReference type="PROSITE" id="PS50893">
    <property type="entry name" value="ABC_TRANSPORTER_2"/>
    <property type="match status" value="1"/>
</dbReference>
<comment type="caution">
    <text evidence="5">The sequence shown here is derived from an EMBL/GenBank/DDBJ whole genome shotgun (WGS) entry which is preliminary data.</text>
</comment>